<dbReference type="AlphaFoldDB" id="A0AA38HTU5"/>
<comment type="caution">
    <text evidence="18">The sequence shown here is derived from an EMBL/GenBank/DDBJ whole genome shotgun (WGS) entry which is preliminary data.</text>
</comment>
<dbReference type="InterPro" id="IPR036005">
    <property type="entry name" value="Creatinase/aminopeptidase-like"/>
</dbReference>
<comment type="subunit">
    <text evidence="2">Homodimer.</text>
</comment>
<dbReference type="Gene3D" id="3.90.230.10">
    <property type="entry name" value="Creatinase/methionine aminopeptidase superfamily"/>
    <property type="match status" value="1"/>
</dbReference>
<dbReference type="EMBL" id="JALNTZ010000009">
    <property type="protein sequence ID" value="KAJ3641114.1"/>
    <property type="molecule type" value="Genomic_DNA"/>
</dbReference>
<dbReference type="Proteomes" id="UP001168821">
    <property type="component" value="Unassembled WGS sequence"/>
</dbReference>
<dbReference type="GO" id="GO:0102009">
    <property type="term" value="F:proline dipeptidase activity"/>
    <property type="evidence" value="ECO:0007669"/>
    <property type="project" value="UniProtKB-EC"/>
</dbReference>
<dbReference type="GO" id="GO:0006508">
    <property type="term" value="P:proteolysis"/>
    <property type="evidence" value="ECO:0007669"/>
    <property type="project" value="UniProtKB-KW"/>
</dbReference>
<dbReference type="SMART" id="SM01011">
    <property type="entry name" value="AMP_N"/>
    <property type="match status" value="1"/>
</dbReference>
<feature type="compositionally biased region" description="Low complexity" evidence="16">
    <location>
        <begin position="13"/>
        <end position="27"/>
    </location>
</feature>
<evidence type="ECO:0000256" key="16">
    <source>
        <dbReference type="SAM" id="MobiDB-lite"/>
    </source>
</evidence>
<comment type="cofactor">
    <cofactor evidence="1">
        <name>Mn(2+)</name>
        <dbReference type="ChEBI" id="CHEBI:29035"/>
    </cofactor>
</comment>
<dbReference type="InterPro" id="IPR000994">
    <property type="entry name" value="Pept_M24"/>
</dbReference>
<dbReference type="PANTHER" id="PTHR48480">
    <property type="match status" value="1"/>
</dbReference>
<comment type="catalytic activity">
    <reaction evidence="15">
        <text>Xaa-L-Pro dipeptide + H2O = an L-alpha-amino acid + L-proline</text>
        <dbReference type="Rhea" id="RHEA:76407"/>
        <dbReference type="ChEBI" id="CHEBI:15377"/>
        <dbReference type="ChEBI" id="CHEBI:59869"/>
        <dbReference type="ChEBI" id="CHEBI:60039"/>
        <dbReference type="ChEBI" id="CHEBI:195196"/>
        <dbReference type="EC" id="3.4.13.9"/>
    </reaction>
</comment>
<keyword evidence="6" id="KW-0224">Dipeptidase</keyword>
<evidence type="ECO:0000256" key="6">
    <source>
        <dbReference type="ARBA" id="ARBA00022997"/>
    </source>
</evidence>
<dbReference type="InterPro" id="IPR052433">
    <property type="entry name" value="X-Pro_dipept-like"/>
</dbReference>
<keyword evidence="3" id="KW-0645">Protease</keyword>
<dbReference type="SUPFAM" id="SSF53092">
    <property type="entry name" value="Creatinase/prolidase N-terminal domain"/>
    <property type="match status" value="1"/>
</dbReference>
<reference evidence="18" key="1">
    <citation type="journal article" date="2023" name="G3 (Bethesda)">
        <title>Whole genome assemblies of Zophobas morio and Tenebrio molitor.</title>
        <authorList>
            <person name="Kaur S."/>
            <person name="Stinson S.A."/>
            <person name="diCenzo G.C."/>
        </authorList>
    </citation>
    <scope>NUCLEOTIDE SEQUENCE</scope>
    <source>
        <strain evidence="18">QUZm001</strain>
    </source>
</reference>
<organism evidence="18 19">
    <name type="scientific">Zophobas morio</name>
    <dbReference type="NCBI Taxonomy" id="2755281"/>
    <lineage>
        <taxon>Eukaryota</taxon>
        <taxon>Metazoa</taxon>
        <taxon>Ecdysozoa</taxon>
        <taxon>Arthropoda</taxon>
        <taxon>Hexapoda</taxon>
        <taxon>Insecta</taxon>
        <taxon>Pterygota</taxon>
        <taxon>Neoptera</taxon>
        <taxon>Endopterygota</taxon>
        <taxon>Coleoptera</taxon>
        <taxon>Polyphaga</taxon>
        <taxon>Cucujiformia</taxon>
        <taxon>Tenebrionidae</taxon>
        <taxon>Zophobas</taxon>
    </lineage>
</organism>
<dbReference type="EC" id="3.4.13.9" evidence="10"/>
<dbReference type="SUPFAM" id="SSF55920">
    <property type="entry name" value="Creatinase/aminopeptidase"/>
    <property type="match status" value="1"/>
</dbReference>
<evidence type="ECO:0000256" key="2">
    <source>
        <dbReference type="ARBA" id="ARBA00011738"/>
    </source>
</evidence>
<evidence type="ECO:0000256" key="9">
    <source>
        <dbReference type="ARBA" id="ARBA00043990"/>
    </source>
</evidence>
<evidence type="ECO:0000256" key="8">
    <source>
        <dbReference type="ARBA" id="ARBA00023211"/>
    </source>
</evidence>
<dbReference type="GO" id="GO:0030145">
    <property type="term" value="F:manganese ion binding"/>
    <property type="evidence" value="ECO:0007669"/>
    <property type="project" value="InterPro"/>
</dbReference>
<protein>
    <recommendedName>
        <fullName evidence="11">Xaa-Pro dipeptidase</fullName>
        <ecNumber evidence="10">3.4.13.9</ecNumber>
    </recommendedName>
    <alternativeName>
        <fullName evidence="14">Imidodipeptidase</fullName>
    </alternativeName>
    <alternativeName>
        <fullName evidence="12">Peptidase D</fullName>
    </alternativeName>
    <alternativeName>
        <fullName evidence="13">Proline dipeptidase</fullName>
    </alternativeName>
</protein>
<dbReference type="InterPro" id="IPR029149">
    <property type="entry name" value="Creatin/AminoP/Spt16_N"/>
</dbReference>
<evidence type="ECO:0000256" key="11">
    <source>
        <dbReference type="ARBA" id="ARBA00044141"/>
    </source>
</evidence>
<evidence type="ECO:0000259" key="17">
    <source>
        <dbReference type="SMART" id="SM01011"/>
    </source>
</evidence>
<sequence length="514" mass="56873">MVEPPRRKFVPPGSATTLTTRTSKTGTALPAAVKHGRLSNGPGTHEIPVELFANNRTRLIEQLRPKITGKPVVLLQGGDEVPLYDTDNLYAPFRQESFFMWTFGVVEPGCYGAIDIQTKTNYLFVPRYPDSYRIWNGHLPSPAHLIKKYGLHQVNYVDELLPVLLKMTPTVLLTLRGVNSDSSVTSKEARFPGIDKFQVNNAILYPEIADLRVFKNDYEIDVLRYVVEVTSEAMRSVMRFARPGKTDRQCVAEFLRYSSVEGGCEPAATMCTCAAGENAAFVNYGGTADVVLLPPDGLCVLDMGACYFGYCGKISCTFPLGGKFGTRQKLIYEAVLAARDAVFKELRSGVEWTDMQLLSQRTLLGELKTAGLLRGDLDQMVNSGLGVIFHPHGIGSFLGLDEHDVGGFIGAKPAEGRAVNVLRTTRVLEERMVLTLGPGCYFNDMLLDEAAENASLNRFFVTEILRKFRGLGGVKIQDDVLITKNKAICLTKLPRTVTEIENWLAGKDDTKYYN</sequence>
<dbReference type="Pfam" id="PF00557">
    <property type="entry name" value="Peptidase_M24"/>
    <property type="match status" value="1"/>
</dbReference>
<evidence type="ECO:0000256" key="15">
    <source>
        <dbReference type="ARBA" id="ARBA00048994"/>
    </source>
</evidence>
<evidence type="ECO:0000256" key="5">
    <source>
        <dbReference type="ARBA" id="ARBA00022801"/>
    </source>
</evidence>
<comment type="similarity">
    <text evidence="9">Belongs to the peptidase M24B family. Eukaryotic-type prolidase subfamily.</text>
</comment>
<dbReference type="Gene3D" id="3.40.350.10">
    <property type="entry name" value="Creatinase/prolidase N-terminal domain"/>
    <property type="match status" value="1"/>
</dbReference>
<evidence type="ECO:0000256" key="7">
    <source>
        <dbReference type="ARBA" id="ARBA00023049"/>
    </source>
</evidence>
<evidence type="ECO:0000256" key="14">
    <source>
        <dbReference type="ARBA" id="ARBA00044351"/>
    </source>
</evidence>
<dbReference type="Pfam" id="PF05195">
    <property type="entry name" value="AMP_N"/>
    <property type="match status" value="1"/>
</dbReference>
<gene>
    <name evidence="18" type="ORF">Zmor_027633</name>
</gene>
<keyword evidence="8" id="KW-0464">Manganese</keyword>
<keyword evidence="5" id="KW-0378">Hydrolase</keyword>
<evidence type="ECO:0000256" key="4">
    <source>
        <dbReference type="ARBA" id="ARBA00022723"/>
    </source>
</evidence>
<evidence type="ECO:0000256" key="1">
    <source>
        <dbReference type="ARBA" id="ARBA00001936"/>
    </source>
</evidence>
<dbReference type="GO" id="GO:0070006">
    <property type="term" value="F:metalloaminopeptidase activity"/>
    <property type="evidence" value="ECO:0007669"/>
    <property type="project" value="InterPro"/>
</dbReference>
<feature type="region of interest" description="Disordered" evidence="16">
    <location>
        <begin position="1"/>
        <end position="27"/>
    </location>
</feature>
<keyword evidence="19" id="KW-1185">Reference proteome</keyword>
<dbReference type="InterPro" id="IPR007865">
    <property type="entry name" value="Aminopep_P_N"/>
</dbReference>
<evidence type="ECO:0000256" key="3">
    <source>
        <dbReference type="ARBA" id="ARBA00022670"/>
    </source>
</evidence>
<evidence type="ECO:0000256" key="10">
    <source>
        <dbReference type="ARBA" id="ARBA00044051"/>
    </source>
</evidence>
<dbReference type="PANTHER" id="PTHR48480:SF2">
    <property type="entry name" value="PEPTIDASE D"/>
    <property type="match status" value="1"/>
</dbReference>
<keyword evidence="7" id="KW-0482">Metalloprotease</keyword>
<accession>A0AA38HTU5</accession>
<evidence type="ECO:0000256" key="12">
    <source>
        <dbReference type="ARBA" id="ARBA00044252"/>
    </source>
</evidence>
<evidence type="ECO:0000256" key="13">
    <source>
        <dbReference type="ARBA" id="ARBA00044284"/>
    </source>
</evidence>
<feature type="domain" description="Aminopeptidase P N-terminal" evidence="17">
    <location>
        <begin position="47"/>
        <end position="183"/>
    </location>
</feature>
<proteinExistence type="inferred from homology"/>
<evidence type="ECO:0000313" key="18">
    <source>
        <dbReference type="EMBL" id="KAJ3641114.1"/>
    </source>
</evidence>
<keyword evidence="4" id="KW-0479">Metal-binding</keyword>
<evidence type="ECO:0000313" key="19">
    <source>
        <dbReference type="Proteomes" id="UP001168821"/>
    </source>
</evidence>
<name>A0AA38HTU5_9CUCU</name>